<evidence type="ECO:0000313" key="2">
    <source>
        <dbReference type="EMBL" id="MBA0085964.1"/>
    </source>
</evidence>
<evidence type="ECO:0000313" key="3">
    <source>
        <dbReference type="Proteomes" id="UP000567293"/>
    </source>
</evidence>
<proteinExistence type="predicted"/>
<gene>
    <name evidence="2" type="ORF">HRJ53_13275</name>
</gene>
<feature type="compositionally biased region" description="Gly residues" evidence="1">
    <location>
        <begin position="34"/>
        <end position="46"/>
    </location>
</feature>
<accession>A0A7V8SXG8</accession>
<sequence>MSNGTQCYLIPGNGCGVTVGGGLWVAPGGADPTGGFGQFQGGGGIPHGYPTPGKPVSFLPPTKTPPVRMPTGEPLPGGYTPPPRQATPPTAAAPVPPTGKPPPPPPPTPVGEPPPDEPFSTFDPYALDKALEEAAKARKLEFWAQLSEQILKRGAYIAAFGSDILNLATYTADLGPSAIEEASIVAGHLVPLMSPLSEGQLTHVGINPESFVSPDNLGLLESLPEITASASRLPAAAPAVAPLLSPSPFVQPSPFPRVGVTPQPLTRTAQLVSPHTGLAPQLKPRTATRPMNVVAPGLLPALSLRPGMRPGFSPASAPLEATQPGVAPNQTDCQSTKTDQKKKGKKKTRNVCWRGTYEERKSGLLKWKKERITCR</sequence>
<keyword evidence="3" id="KW-1185">Reference proteome</keyword>
<comment type="caution">
    <text evidence="2">The sequence shown here is derived from an EMBL/GenBank/DDBJ whole genome shotgun (WGS) entry which is preliminary data.</text>
</comment>
<feature type="compositionally biased region" description="Basic residues" evidence="1">
    <location>
        <begin position="340"/>
        <end position="349"/>
    </location>
</feature>
<feature type="compositionally biased region" description="Pro residues" evidence="1">
    <location>
        <begin position="94"/>
        <end position="117"/>
    </location>
</feature>
<reference evidence="2" key="1">
    <citation type="submission" date="2020-06" db="EMBL/GenBank/DDBJ databases">
        <title>Legume-microbial interactions unlock mineral nutrients during tropical forest succession.</title>
        <authorList>
            <person name="Epihov D.Z."/>
        </authorList>
    </citation>
    <scope>NUCLEOTIDE SEQUENCE [LARGE SCALE GENOMIC DNA]</scope>
    <source>
        <strain evidence="2">Pan2503</strain>
    </source>
</reference>
<feature type="region of interest" description="Disordered" evidence="1">
    <location>
        <begin position="34"/>
        <end position="123"/>
    </location>
</feature>
<feature type="region of interest" description="Disordered" evidence="1">
    <location>
        <begin position="309"/>
        <end position="349"/>
    </location>
</feature>
<name>A0A7V8SXG8_9BACT</name>
<dbReference type="Proteomes" id="UP000567293">
    <property type="component" value="Unassembled WGS sequence"/>
</dbReference>
<dbReference type="AlphaFoldDB" id="A0A7V8SXG8"/>
<organism evidence="2 3">
    <name type="scientific">Candidatus Acidiferrum panamense</name>
    <dbReference type="NCBI Taxonomy" id="2741543"/>
    <lineage>
        <taxon>Bacteria</taxon>
        <taxon>Pseudomonadati</taxon>
        <taxon>Acidobacteriota</taxon>
        <taxon>Terriglobia</taxon>
        <taxon>Candidatus Acidiferrales</taxon>
        <taxon>Candidatus Acidiferrum</taxon>
    </lineage>
</organism>
<evidence type="ECO:0000256" key="1">
    <source>
        <dbReference type="SAM" id="MobiDB-lite"/>
    </source>
</evidence>
<protein>
    <submittedName>
        <fullName evidence="2">Uncharacterized protein</fullName>
    </submittedName>
</protein>
<dbReference type="EMBL" id="JACDQQ010001289">
    <property type="protein sequence ID" value="MBA0085964.1"/>
    <property type="molecule type" value="Genomic_DNA"/>
</dbReference>